<accession>M7BUQ7</accession>
<protein>
    <submittedName>
        <fullName evidence="2">Uncharacterized protein</fullName>
    </submittedName>
</protein>
<name>M7BUQ7_CHEMY</name>
<evidence type="ECO:0000313" key="2">
    <source>
        <dbReference type="EMBL" id="EMP39560.1"/>
    </source>
</evidence>
<evidence type="ECO:0000313" key="3">
    <source>
        <dbReference type="Proteomes" id="UP000031443"/>
    </source>
</evidence>
<evidence type="ECO:0000256" key="1">
    <source>
        <dbReference type="SAM" id="MobiDB-lite"/>
    </source>
</evidence>
<reference evidence="3" key="1">
    <citation type="journal article" date="2013" name="Nat. Genet.">
        <title>The draft genomes of soft-shell turtle and green sea turtle yield insights into the development and evolution of the turtle-specific body plan.</title>
        <authorList>
            <person name="Wang Z."/>
            <person name="Pascual-Anaya J."/>
            <person name="Zadissa A."/>
            <person name="Li W."/>
            <person name="Niimura Y."/>
            <person name="Huang Z."/>
            <person name="Li C."/>
            <person name="White S."/>
            <person name="Xiong Z."/>
            <person name="Fang D."/>
            <person name="Wang B."/>
            <person name="Ming Y."/>
            <person name="Chen Y."/>
            <person name="Zheng Y."/>
            <person name="Kuraku S."/>
            <person name="Pignatelli M."/>
            <person name="Herrero J."/>
            <person name="Beal K."/>
            <person name="Nozawa M."/>
            <person name="Li Q."/>
            <person name="Wang J."/>
            <person name="Zhang H."/>
            <person name="Yu L."/>
            <person name="Shigenobu S."/>
            <person name="Wang J."/>
            <person name="Liu J."/>
            <person name="Flicek P."/>
            <person name="Searle S."/>
            <person name="Wang J."/>
            <person name="Kuratani S."/>
            <person name="Yin Y."/>
            <person name="Aken B."/>
            <person name="Zhang G."/>
            <person name="Irie N."/>
        </authorList>
    </citation>
    <scope>NUCLEOTIDE SEQUENCE [LARGE SCALE GENOMIC DNA]</scope>
</reference>
<dbReference type="EMBL" id="KB516251">
    <property type="protein sequence ID" value="EMP39560.1"/>
    <property type="molecule type" value="Genomic_DNA"/>
</dbReference>
<organism evidence="2 3">
    <name type="scientific">Chelonia mydas</name>
    <name type="common">Green sea-turtle</name>
    <name type="synonym">Chelonia agassizi</name>
    <dbReference type="NCBI Taxonomy" id="8469"/>
    <lineage>
        <taxon>Eukaryota</taxon>
        <taxon>Metazoa</taxon>
        <taxon>Chordata</taxon>
        <taxon>Craniata</taxon>
        <taxon>Vertebrata</taxon>
        <taxon>Euteleostomi</taxon>
        <taxon>Archelosauria</taxon>
        <taxon>Testudinata</taxon>
        <taxon>Testudines</taxon>
        <taxon>Cryptodira</taxon>
        <taxon>Durocryptodira</taxon>
        <taxon>Americhelydia</taxon>
        <taxon>Chelonioidea</taxon>
        <taxon>Cheloniidae</taxon>
        <taxon>Chelonia</taxon>
    </lineage>
</organism>
<feature type="compositionally biased region" description="Basic and acidic residues" evidence="1">
    <location>
        <begin position="11"/>
        <end position="25"/>
    </location>
</feature>
<feature type="compositionally biased region" description="Pro residues" evidence="1">
    <location>
        <begin position="154"/>
        <end position="166"/>
    </location>
</feature>
<sequence>MMYPLITNGKRPSEEHEGRHRDPKLNTRSMTNTAATLKLVIMQGTEFSRMEWKSINFMKKLIQIQTDIIFLSKCKQMDIVPKGLKISGHERIFGLRLNVWKEILDSESISHYCPVPFSSLRPGAPSYTPNSSSPASAWSPLPHPELLISGPTLLPQPEPSPPPTPQPQFLKRCLASTPGTLGSLKQKLWALIAAEDNGKTAEKMKIK</sequence>
<proteinExistence type="predicted"/>
<dbReference type="Proteomes" id="UP000031443">
    <property type="component" value="Unassembled WGS sequence"/>
</dbReference>
<gene>
    <name evidence="2" type="ORF">UY3_03156</name>
</gene>
<keyword evidence="3" id="KW-1185">Reference proteome</keyword>
<dbReference type="AlphaFoldDB" id="M7BUQ7"/>
<feature type="region of interest" description="Disordered" evidence="1">
    <location>
        <begin position="149"/>
        <end position="171"/>
    </location>
</feature>
<feature type="region of interest" description="Disordered" evidence="1">
    <location>
        <begin position="1"/>
        <end position="28"/>
    </location>
</feature>